<proteinExistence type="predicted"/>
<protein>
    <submittedName>
        <fullName evidence="1">Uncharacterized protein</fullName>
    </submittedName>
</protein>
<dbReference type="Proteomes" id="UP000193884">
    <property type="component" value="Unassembled WGS sequence"/>
</dbReference>
<evidence type="ECO:0000313" key="3">
    <source>
        <dbReference type="Proteomes" id="UP000193553"/>
    </source>
</evidence>
<dbReference type="EMBL" id="NAFK01000083">
    <property type="protein sequence ID" value="OSJ36593.1"/>
    <property type="molecule type" value="Genomic_DNA"/>
</dbReference>
<comment type="caution">
    <text evidence="1">The sequence shown here is derived from an EMBL/GenBank/DDBJ whole genome shotgun (WGS) entry which is preliminary data.</text>
</comment>
<dbReference type="Proteomes" id="UP000193553">
    <property type="component" value="Unassembled WGS sequence"/>
</dbReference>
<gene>
    <name evidence="2" type="ORF">BST63_00540</name>
    <name evidence="1" type="ORF">BSZ18_00640</name>
</gene>
<reference evidence="3 4" key="1">
    <citation type="submission" date="2017-03" db="EMBL/GenBank/DDBJ databases">
        <title>Whole genome sequences of fourteen strains of Bradyrhizobium canariense and one strain of Bradyrhizobium japonicum isolated from Lupinus (Papilionoideae: Genisteae) species in Algeria.</title>
        <authorList>
            <person name="Crovadore J."/>
            <person name="Chekireb D."/>
            <person name="Brachmann A."/>
            <person name="Chablais R."/>
            <person name="Cochard B."/>
            <person name="Lefort F."/>
        </authorList>
    </citation>
    <scope>NUCLEOTIDE SEQUENCE [LARGE SCALE GENOMIC DNA]</scope>
    <source>
        <strain evidence="1 3">UBMA195</strain>
        <strain evidence="2 4">UBMAN05</strain>
    </source>
</reference>
<keyword evidence="4" id="KW-1185">Reference proteome</keyword>
<evidence type="ECO:0000313" key="2">
    <source>
        <dbReference type="EMBL" id="OSJ36593.1"/>
    </source>
</evidence>
<sequence length="62" mass="7153">MEQLMPEYRAYILGSDGHIQLRLELDCVDEPTASERAKQLVNGQDVELWEGARKIATYRSEE</sequence>
<evidence type="ECO:0000313" key="1">
    <source>
        <dbReference type="EMBL" id="OSJ19309.1"/>
    </source>
</evidence>
<dbReference type="AlphaFoldDB" id="A0A1X3GCJ0"/>
<organism evidence="1 3">
    <name type="scientific">Bradyrhizobium canariense</name>
    <dbReference type="NCBI Taxonomy" id="255045"/>
    <lineage>
        <taxon>Bacteria</taxon>
        <taxon>Pseudomonadati</taxon>
        <taxon>Pseudomonadota</taxon>
        <taxon>Alphaproteobacteria</taxon>
        <taxon>Hyphomicrobiales</taxon>
        <taxon>Nitrobacteraceae</taxon>
        <taxon>Bradyrhizobium</taxon>
    </lineage>
</organism>
<dbReference type="EMBL" id="NAFI01000108">
    <property type="protein sequence ID" value="OSJ19309.1"/>
    <property type="molecule type" value="Genomic_DNA"/>
</dbReference>
<evidence type="ECO:0000313" key="4">
    <source>
        <dbReference type="Proteomes" id="UP000193884"/>
    </source>
</evidence>
<name>A0A1X3GCJ0_9BRAD</name>
<accession>A0A1X3GCJ0</accession>